<dbReference type="AlphaFoldDB" id="A0A2P2J0M2"/>
<proteinExistence type="predicted"/>
<protein>
    <submittedName>
        <fullName evidence="1">Uncharacterized protein</fullName>
    </submittedName>
</protein>
<dbReference type="EMBL" id="GGEC01006555">
    <property type="protein sequence ID" value="MBW87038.1"/>
    <property type="molecule type" value="Transcribed_RNA"/>
</dbReference>
<name>A0A2P2J0M2_RHIMU</name>
<organism evidence="1">
    <name type="scientific">Rhizophora mucronata</name>
    <name type="common">Asiatic mangrove</name>
    <dbReference type="NCBI Taxonomy" id="61149"/>
    <lineage>
        <taxon>Eukaryota</taxon>
        <taxon>Viridiplantae</taxon>
        <taxon>Streptophyta</taxon>
        <taxon>Embryophyta</taxon>
        <taxon>Tracheophyta</taxon>
        <taxon>Spermatophyta</taxon>
        <taxon>Magnoliopsida</taxon>
        <taxon>eudicotyledons</taxon>
        <taxon>Gunneridae</taxon>
        <taxon>Pentapetalae</taxon>
        <taxon>rosids</taxon>
        <taxon>fabids</taxon>
        <taxon>Malpighiales</taxon>
        <taxon>Rhizophoraceae</taxon>
        <taxon>Rhizophora</taxon>
    </lineage>
</organism>
<accession>A0A2P2J0M2</accession>
<reference evidence="1" key="1">
    <citation type="submission" date="2018-02" db="EMBL/GenBank/DDBJ databases">
        <title>Rhizophora mucronata_Transcriptome.</title>
        <authorList>
            <person name="Meera S.P."/>
            <person name="Sreeshan A."/>
            <person name="Augustine A."/>
        </authorList>
    </citation>
    <scope>NUCLEOTIDE SEQUENCE</scope>
    <source>
        <tissue evidence="1">Leaf</tissue>
    </source>
</reference>
<evidence type="ECO:0000313" key="1">
    <source>
        <dbReference type="EMBL" id="MBW87038.1"/>
    </source>
</evidence>
<sequence>MEPTEPYLFLFLLGLPGRWLRGVGGGGGKDEDKLNAINQGTYRCRMKIMTN</sequence>